<evidence type="ECO:0000313" key="1">
    <source>
        <dbReference type="EMBL" id="KAK2649073.1"/>
    </source>
</evidence>
<reference evidence="1" key="1">
    <citation type="journal article" date="2023" name="Plant J.">
        <title>Genome sequences and population genomics provide insights into the demographic history, inbreeding, and mutation load of two 'living fossil' tree species of Dipteronia.</title>
        <authorList>
            <person name="Feng Y."/>
            <person name="Comes H.P."/>
            <person name="Chen J."/>
            <person name="Zhu S."/>
            <person name="Lu R."/>
            <person name="Zhang X."/>
            <person name="Li P."/>
            <person name="Qiu J."/>
            <person name="Olsen K.M."/>
            <person name="Qiu Y."/>
        </authorList>
    </citation>
    <scope>NUCLEOTIDE SEQUENCE</scope>
    <source>
        <strain evidence="1">KIB01</strain>
    </source>
</reference>
<sequence length="119" mass="13943">MGLSQPSRFGQLKQYPNGPCLTIPQCEQCHPWNFKLEMHRDSLPSYIELYDNMFKYKNITIYKILAPFDEEAWKPYWVGIDQSRFPIDLVTVSSKEYDCGIDDNVQNDVEDNVLDNVET</sequence>
<protein>
    <submittedName>
        <fullName evidence="1">Uncharacterized protein</fullName>
    </submittedName>
</protein>
<dbReference type="Proteomes" id="UP001280121">
    <property type="component" value="Unassembled WGS sequence"/>
</dbReference>
<name>A0AAD9U7Q7_9ROSI</name>
<keyword evidence="2" id="KW-1185">Reference proteome</keyword>
<gene>
    <name evidence="1" type="ORF">Ddye_016562</name>
</gene>
<organism evidence="1 2">
    <name type="scientific">Dipteronia dyeriana</name>
    <dbReference type="NCBI Taxonomy" id="168575"/>
    <lineage>
        <taxon>Eukaryota</taxon>
        <taxon>Viridiplantae</taxon>
        <taxon>Streptophyta</taxon>
        <taxon>Embryophyta</taxon>
        <taxon>Tracheophyta</taxon>
        <taxon>Spermatophyta</taxon>
        <taxon>Magnoliopsida</taxon>
        <taxon>eudicotyledons</taxon>
        <taxon>Gunneridae</taxon>
        <taxon>Pentapetalae</taxon>
        <taxon>rosids</taxon>
        <taxon>malvids</taxon>
        <taxon>Sapindales</taxon>
        <taxon>Sapindaceae</taxon>
        <taxon>Hippocastanoideae</taxon>
        <taxon>Acereae</taxon>
        <taxon>Dipteronia</taxon>
    </lineage>
</organism>
<accession>A0AAD9U7Q7</accession>
<dbReference type="AlphaFoldDB" id="A0AAD9U7Q7"/>
<evidence type="ECO:0000313" key="2">
    <source>
        <dbReference type="Proteomes" id="UP001280121"/>
    </source>
</evidence>
<proteinExistence type="predicted"/>
<dbReference type="EMBL" id="JANJYI010000005">
    <property type="protein sequence ID" value="KAK2649073.1"/>
    <property type="molecule type" value="Genomic_DNA"/>
</dbReference>
<comment type="caution">
    <text evidence="1">The sequence shown here is derived from an EMBL/GenBank/DDBJ whole genome shotgun (WGS) entry which is preliminary data.</text>
</comment>